<feature type="region of interest" description="Disordered" evidence="1">
    <location>
        <begin position="43"/>
        <end position="83"/>
    </location>
</feature>
<proteinExistence type="predicted"/>
<protein>
    <submittedName>
        <fullName evidence="2">Major capsid protein</fullName>
    </submittedName>
</protein>
<dbReference type="Pfam" id="PF25209">
    <property type="entry name" value="Phage_capsid_4"/>
    <property type="match status" value="1"/>
</dbReference>
<name>A0A8S5U8I4_9CAUD</name>
<feature type="compositionally biased region" description="Acidic residues" evidence="1">
    <location>
        <begin position="72"/>
        <end position="81"/>
    </location>
</feature>
<organism evidence="2">
    <name type="scientific">Myoviridae sp. ctp7F23</name>
    <dbReference type="NCBI Taxonomy" id="2825174"/>
    <lineage>
        <taxon>Viruses</taxon>
        <taxon>Duplodnaviria</taxon>
        <taxon>Heunggongvirae</taxon>
        <taxon>Uroviricota</taxon>
        <taxon>Caudoviricetes</taxon>
    </lineage>
</organism>
<accession>A0A8S5U8I4</accession>
<dbReference type="EMBL" id="BK016037">
    <property type="protein sequence ID" value="DAF90775.1"/>
    <property type="molecule type" value="Genomic_DNA"/>
</dbReference>
<evidence type="ECO:0000313" key="2">
    <source>
        <dbReference type="EMBL" id="DAF90775.1"/>
    </source>
</evidence>
<evidence type="ECO:0000256" key="1">
    <source>
        <dbReference type="SAM" id="MobiDB-lite"/>
    </source>
</evidence>
<reference evidence="2" key="1">
    <citation type="journal article" date="2021" name="Proc. Natl. Acad. Sci. U.S.A.">
        <title>A Catalog of Tens of Thousands of Viruses from Human Metagenomes Reveals Hidden Associations with Chronic Diseases.</title>
        <authorList>
            <person name="Tisza M.J."/>
            <person name="Buck C.B."/>
        </authorList>
    </citation>
    <scope>NUCLEOTIDE SEQUENCE</scope>
    <source>
        <strain evidence="2">Ctp7F23</strain>
    </source>
</reference>
<sequence>MTIREMIERQQQIINAARTAGRDMSAEEAAEFERLQRSIDAARAAAHGSGGNAGQGSSASAAGTRQQGTADPDNDDPDPDPDAQRAAVIAERERIQSITEMCAQFGMESRDYIQNGTTVDQVRAAVIEHLTNGGAPVNTGVRVLRSEEDKYRAAVSDALLQRGGVTVEKPAEGFRDFMGMSFRNLAVECLIKEGGSADLYRKSAEEIYQMAVRGFYNPESAFPAILDQTIEKAYKEGYNKVNVTFDKFCKKGTLTDFKKHDNYYVAGPVGEFYEVPENGELKHDVFSDAKLPQRQLKTYGRQFTLSRKAFVDDDISLVTSIPARYAAAARRTQNKQVFEILLKNPAIYDGTALFGSNHKNLLKTGTGVTQAAMQTMIMALANQNDQFDQAIVINPRTIVVPSGLSFDMYTLFNSPYIETKDNTQAVNPLYNYRGMLEVVEDPTINTLCGGMGNIMPWFLFGDPSDCDGIEIDYLNGQEIPTIRRMEAPGQLGFIWDIYLDWGITVMDYRSIVKNPGVKVSTKLELA</sequence>